<evidence type="ECO:0000313" key="1">
    <source>
        <dbReference type="EMBL" id="BCG47463.1"/>
    </source>
</evidence>
<dbReference type="EMBL" id="AP023213">
    <property type="protein sequence ID" value="BCG47463.1"/>
    <property type="molecule type" value="Genomic_DNA"/>
</dbReference>
<dbReference type="AlphaFoldDB" id="A0A6S6M0X1"/>
<evidence type="ECO:0000313" key="2">
    <source>
        <dbReference type="Proteomes" id="UP000515472"/>
    </source>
</evidence>
<keyword evidence="2" id="KW-1185">Reference proteome</keyword>
<organism evidence="1 2">
    <name type="scientific">Citrifermentans bremense</name>
    <dbReference type="NCBI Taxonomy" id="60035"/>
    <lineage>
        <taxon>Bacteria</taxon>
        <taxon>Pseudomonadati</taxon>
        <taxon>Thermodesulfobacteriota</taxon>
        <taxon>Desulfuromonadia</taxon>
        <taxon>Geobacterales</taxon>
        <taxon>Geobacteraceae</taxon>
        <taxon>Citrifermentans</taxon>
    </lineage>
</organism>
<protein>
    <submittedName>
        <fullName evidence="1">Uncharacterized protein</fullName>
    </submittedName>
</protein>
<sequence>MLRFFKSIFRRNPQHGRVPESLVKAAIERAVDGTDPWIRAVSGYKKKLRPAVLHAIDHVISLVDQAGPPVNLDRKSYDSDPLLRSFFISAADLERFLERDPCLAELRKNNGEGGHAFALLLMEKRERATLGAEVSGEVVLRDVPQVSVSFESHRLLDVSLSEEQTRYQLKRRAYDHLLEIALGMITETKMRRGKLEKHRTLLESKLALLHRGGWGFDESGDEKIDAAEVEDKLAQIEAQLLEIGKEDKVLDLYLALVADVLGSAELHLWAGSEALVVDRMGIKRKEAAAGAKELPLQVMGDSQGRRRVVALVALTL</sequence>
<gene>
    <name evidence="1" type="ORF">GEOBRER4_n2297</name>
</gene>
<dbReference type="KEGG" id="gbn:GEOBRER4_22130"/>
<dbReference type="RefSeq" id="WP_185242366.1">
    <property type="nucleotide sequence ID" value="NZ_AP023213.1"/>
</dbReference>
<proteinExistence type="predicted"/>
<reference evidence="1 2" key="1">
    <citation type="submission" date="2020-06" db="EMBL/GenBank/DDBJ databases">
        <title>Interaction of electrochemicaly active bacteria, Geobacter bremensis R4 on different carbon anode.</title>
        <authorList>
            <person name="Meng L."/>
            <person name="Yoshida N."/>
        </authorList>
    </citation>
    <scope>NUCLEOTIDE SEQUENCE [LARGE SCALE GENOMIC DNA]</scope>
    <source>
        <strain evidence="1 2">R4</strain>
    </source>
</reference>
<accession>A0A6S6M0X1</accession>
<dbReference type="Proteomes" id="UP000515472">
    <property type="component" value="Chromosome"/>
</dbReference>
<name>A0A6S6M0X1_9BACT</name>